<sequence>MAERKFDLRGWEHSNPSHPIASPTNVLRRIWDRHCDTLSLNIPDLRELIEEVITNRNILAASHKVFDPLGSLVQCCYYQNFDYKTYGNLKLAGIKK</sequence>
<dbReference type="Proteomes" id="UP000886998">
    <property type="component" value="Unassembled WGS sequence"/>
</dbReference>
<evidence type="ECO:0000313" key="1">
    <source>
        <dbReference type="EMBL" id="GFY57736.1"/>
    </source>
</evidence>
<gene>
    <name evidence="1" type="primary">AVEN_267492_1</name>
    <name evidence="1" type="ORF">TNIN_256841</name>
</gene>
<dbReference type="EMBL" id="BMAV01011698">
    <property type="protein sequence ID" value="GFY57736.1"/>
    <property type="molecule type" value="Genomic_DNA"/>
</dbReference>
<dbReference type="AlphaFoldDB" id="A0A8X7C587"/>
<dbReference type="OrthoDB" id="6777813at2759"/>
<evidence type="ECO:0000313" key="2">
    <source>
        <dbReference type="Proteomes" id="UP000886998"/>
    </source>
</evidence>
<name>A0A8X7C587_9ARAC</name>
<keyword evidence="2" id="KW-1185">Reference proteome</keyword>
<comment type="caution">
    <text evidence="1">The sequence shown here is derived from an EMBL/GenBank/DDBJ whole genome shotgun (WGS) entry which is preliminary data.</text>
</comment>
<proteinExistence type="predicted"/>
<reference evidence="1" key="1">
    <citation type="submission" date="2020-08" db="EMBL/GenBank/DDBJ databases">
        <title>Multicomponent nature underlies the extraordinary mechanical properties of spider dragline silk.</title>
        <authorList>
            <person name="Kono N."/>
            <person name="Nakamura H."/>
            <person name="Mori M."/>
            <person name="Yoshida Y."/>
            <person name="Ohtoshi R."/>
            <person name="Malay A.D."/>
            <person name="Moran D.A.P."/>
            <person name="Tomita M."/>
            <person name="Numata K."/>
            <person name="Arakawa K."/>
        </authorList>
    </citation>
    <scope>NUCLEOTIDE SEQUENCE</scope>
</reference>
<protein>
    <submittedName>
        <fullName evidence="1">Uncharacterized protein</fullName>
    </submittedName>
</protein>
<accession>A0A8X7C587</accession>
<organism evidence="1 2">
    <name type="scientific">Trichonephila inaurata madagascariensis</name>
    <dbReference type="NCBI Taxonomy" id="2747483"/>
    <lineage>
        <taxon>Eukaryota</taxon>
        <taxon>Metazoa</taxon>
        <taxon>Ecdysozoa</taxon>
        <taxon>Arthropoda</taxon>
        <taxon>Chelicerata</taxon>
        <taxon>Arachnida</taxon>
        <taxon>Araneae</taxon>
        <taxon>Araneomorphae</taxon>
        <taxon>Entelegynae</taxon>
        <taxon>Araneoidea</taxon>
        <taxon>Nephilidae</taxon>
        <taxon>Trichonephila</taxon>
        <taxon>Trichonephila inaurata</taxon>
    </lineage>
</organism>